<dbReference type="OrthoDB" id="550575at2759"/>
<protein>
    <recommendedName>
        <fullName evidence="1">F-box/LRR-repeat protein 15-like leucin rich repeat domain-containing protein</fullName>
    </recommendedName>
</protein>
<dbReference type="FunFam" id="3.80.10.10:FF:000473">
    <property type="entry name" value="EIN3-binding F-box protein 1"/>
    <property type="match status" value="1"/>
</dbReference>
<dbReference type="InterPro" id="IPR032675">
    <property type="entry name" value="LRR_dom_sf"/>
</dbReference>
<dbReference type="EMBL" id="LR743604">
    <property type="protein sequence ID" value="CAA2633584.1"/>
    <property type="molecule type" value="Genomic_DNA"/>
</dbReference>
<dbReference type="AlphaFoldDB" id="A0A7I8JR65"/>
<gene>
    <name evidence="2" type="ORF">SI7747_17019074</name>
    <name evidence="3" type="ORF">SI8410_17020560</name>
</gene>
<dbReference type="PANTHER" id="PTHR13318">
    <property type="entry name" value="PARTNER OF PAIRED, ISOFORM B-RELATED"/>
    <property type="match status" value="1"/>
</dbReference>
<dbReference type="InterPro" id="IPR006553">
    <property type="entry name" value="Leu-rich_rpt_Cys-con_subtyp"/>
</dbReference>
<feature type="domain" description="F-box/LRR-repeat protein 15-like leucin rich repeat" evidence="1">
    <location>
        <begin position="77"/>
        <end position="322"/>
    </location>
</feature>
<dbReference type="SMART" id="SM00367">
    <property type="entry name" value="LRR_CC"/>
    <property type="match status" value="13"/>
</dbReference>
<dbReference type="GO" id="GO:0019005">
    <property type="term" value="C:SCF ubiquitin ligase complex"/>
    <property type="evidence" value="ECO:0007669"/>
    <property type="project" value="TreeGrafter"/>
</dbReference>
<evidence type="ECO:0000313" key="4">
    <source>
        <dbReference type="Proteomes" id="UP000663760"/>
    </source>
</evidence>
<keyword evidence="4" id="KW-1185">Reference proteome</keyword>
<dbReference type="GO" id="GO:0031146">
    <property type="term" value="P:SCF-dependent proteasomal ubiquitin-dependent protein catabolic process"/>
    <property type="evidence" value="ECO:0007669"/>
    <property type="project" value="TreeGrafter"/>
</dbReference>
<accession>A0A7I8JR65</accession>
<dbReference type="EMBL" id="LR746280">
    <property type="protein sequence ID" value="CAA7409882.1"/>
    <property type="molecule type" value="Genomic_DNA"/>
</dbReference>
<dbReference type="Gene3D" id="3.80.10.10">
    <property type="entry name" value="Ribonuclease Inhibitor"/>
    <property type="match status" value="4"/>
</dbReference>
<sequence>MLLGTFCSSDELPAPRLNHQLDLSESAEDDAVKLARSADDYGRRPRKSFEGEGATDVRLLAMAIGAGSCEELLIRGSKTSRRVTDVGLTAVARGFPSLRVLSLWDCPSVSDEGLVQIAGGCPLLEKLDLSKCPQISDLGIAAIARRCQKLSTLTLESCQGIGDEGLQAVGRSCPDIRSISLVDCLLVGDQGIVGLVSSPYSSTIQKIKLQRLNISDASLAVVGLHGKSVTELVLAGLQNVTERGFWVMASAGALRTLNSLTIASCDGLTDLSLEAAVKGCLLLKHVCLRRCFSLSDAGLKAFAAAAGSLESLQLEDCRRLSLCGVLDAVLSCRSSDKLRALSLAGCMGVKDDDGCSPESLSSPSYPSLRFLSIRHCRGFGDSGLATVGKLCPQLRHIELCGNAEVTERGLCTLIEDSGLDLVAVNLSGCVNLTDDAVTALARRHGGSLRVLNLERCAKVTDKSLSAIADFCIALQDLDVSRSAVTDEGVASLASSVVLDLQVLSLSGCPNISERSVPHLSNLGQSLMGLGLQHCYSIGSHAIAALQHKMRWCDILC</sequence>
<evidence type="ECO:0000259" key="1">
    <source>
        <dbReference type="Pfam" id="PF25372"/>
    </source>
</evidence>
<organism evidence="2">
    <name type="scientific">Spirodela intermedia</name>
    <name type="common">Intermediate duckweed</name>
    <dbReference type="NCBI Taxonomy" id="51605"/>
    <lineage>
        <taxon>Eukaryota</taxon>
        <taxon>Viridiplantae</taxon>
        <taxon>Streptophyta</taxon>
        <taxon>Embryophyta</taxon>
        <taxon>Tracheophyta</taxon>
        <taxon>Spermatophyta</taxon>
        <taxon>Magnoliopsida</taxon>
        <taxon>Liliopsida</taxon>
        <taxon>Araceae</taxon>
        <taxon>Lemnoideae</taxon>
        <taxon>Spirodela</taxon>
    </lineage>
</organism>
<name>A0A7I8JR65_SPIIN</name>
<feature type="domain" description="F-box/LRR-repeat protein 15-like leucin rich repeat" evidence="1">
    <location>
        <begin position="420"/>
        <end position="550"/>
    </location>
</feature>
<reference evidence="2" key="1">
    <citation type="submission" date="2019-12" db="EMBL/GenBank/DDBJ databases">
        <authorList>
            <person name="Scholz U."/>
            <person name="Mascher M."/>
            <person name="Fiebig A."/>
        </authorList>
    </citation>
    <scope>NUCLEOTIDE SEQUENCE</scope>
</reference>
<dbReference type="Pfam" id="PF25372">
    <property type="entry name" value="DUF7885"/>
    <property type="match status" value="2"/>
</dbReference>
<evidence type="ECO:0000313" key="3">
    <source>
        <dbReference type="EMBL" id="CAA7409882.1"/>
    </source>
</evidence>
<proteinExistence type="predicted"/>
<dbReference type="InterPro" id="IPR057207">
    <property type="entry name" value="FBXL15_LRR"/>
</dbReference>
<dbReference type="Proteomes" id="UP000663760">
    <property type="component" value="Chromosome 17"/>
</dbReference>
<evidence type="ECO:0000313" key="2">
    <source>
        <dbReference type="EMBL" id="CAA2633584.1"/>
    </source>
</evidence>
<dbReference type="SUPFAM" id="SSF52047">
    <property type="entry name" value="RNI-like"/>
    <property type="match status" value="1"/>
</dbReference>
<dbReference type="FunFam" id="3.80.10.10:FF:000595">
    <property type="entry name" value="EIN3-binding F-box protein 1"/>
    <property type="match status" value="1"/>
</dbReference>